<evidence type="ECO:0000313" key="3">
    <source>
        <dbReference type="Proteomes" id="UP001610104"/>
    </source>
</evidence>
<keyword evidence="3" id="KW-1185">Reference proteome</keyword>
<keyword evidence="1" id="KW-0732">Signal</keyword>
<accession>A0ABW7MJV4</accession>
<organism evidence="2 3">
    <name type="scientific">Gaetbulibacter aquiaggeris</name>
    <dbReference type="NCBI Taxonomy" id="1735373"/>
    <lineage>
        <taxon>Bacteria</taxon>
        <taxon>Pseudomonadati</taxon>
        <taxon>Bacteroidota</taxon>
        <taxon>Flavobacteriia</taxon>
        <taxon>Flavobacteriales</taxon>
        <taxon>Flavobacteriaceae</taxon>
        <taxon>Gaetbulibacter</taxon>
    </lineage>
</organism>
<dbReference type="Proteomes" id="UP001610104">
    <property type="component" value="Unassembled WGS sequence"/>
</dbReference>
<sequence length="99" mass="10984">MKTPLLILLVFIMFSCDAESIASIGQELTRNRTYQVGLCTLCDDYGNITWYCVSETKYNTLKGLPKSCEVISITSLSGTMHSGIINSNSFRFAESPCIK</sequence>
<proteinExistence type="predicted"/>
<gene>
    <name evidence="2" type="ORF">V8G56_00040</name>
</gene>
<feature type="signal peptide" evidence="1">
    <location>
        <begin position="1"/>
        <end position="18"/>
    </location>
</feature>
<evidence type="ECO:0000256" key="1">
    <source>
        <dbReference type="SAM" id="SignalP"/>
    </source>
</evidence>
<evidence type="ECO:0000313" key="2">
    <source>
        <dbReference type="EMBL" id="MFH6767106.1"/>
    </source>
</evidence>
<dbReference type="RefSeq" id="WP_395436382.1">
    <property type="nucleotide sequence ID" value="NZ_JBAWKC010000001.1"/>
</dbReference>
<feature type="chain" id="PRO_5047345808" evidence="1">
    <location>
        <begin position="19"/>
        <end position="99"/>
    </location>
</feature>
<protein>
    <submittedName>
        <fullName evidence="2">Uncharacterized protein</fullName>
    </submittedName>
</protein>
<dbReference type="EMBL" id="JBAWKC010000001">
    <property type="protein sequence ID" value="MFH6767106.1"/>
    <property type="molecule type" value="Genomic_DNA"/>
</dbReference>
<reference evidence="2 3" key="1">
    <citation type="submission" date="2024-02" db="EMBL/GenBank/DDBJ databases">
        <title>A Gaetbulibacter species isolated from tidal flats and genomic insights of their niches.</title>
        <authorList>
            <person name="Ye Y."/>
        </authorList>
    </citation>
    <scope>NUCLEOTIDE SEQUENCE [LARGE SCALE GENOMIC DNA]</scope>
    <source>
        <strain evidence="2 3">KEM-8</strain>
    </source>
</reference>
<dbReference type="PROSITE" id="PS51257">
    <property type="entry name" value="PROKAR_LIPOPROTEIN"/>
    <property type="match status" value="1"/>
</dbReference>
<comment type="caution">
    <text evidence="2">The sequence shown here is derived from an EMBL/GenBank/DDBJ whole genome shotgun (WGS) entry which is preliminary data.</text>
</comment>
<name>A0ABW7MJV4_9FLAO</name>